<evidence type="ECO:0000313" key="5">
    <source>
        <dbReference type="Proteomes" id="UP000450000"/>
    </source>
</evidence>
<dbReference type="RefSeq" id="WP_153464622.1">
    <property type="nucleotide sequence ID" value="NZ_WBOF01000001.1"/>
</dbReference>
<feature type="compositionally biased region" description="Low complexity" evidence="2">
    <location>
        <begin position="400"/>
        <end position="410"/>
    </location>
</feature>
<dbReference type="InterPro" id="IPR050982">
    <property type="entry name" value="Auxin_biosynth/cation_transpt"/>
</dbReference>
<dbReference type="Pfam" id="PF07992">
    <property type="entry name" value="Pyr_redox_2"/>
    <property type="match status" value="1"/>
</dbReference>
<feature type="domain" description="FAD/NAD(P)-binding" evidence="3">
    <location>
        <begin position="9"/>
        <end position="213"/>
    </location>
</feature>
<dbReference type="PANTHER" id="PTHR43539:SF91">
    <property type="entry name" value="FAD-DEPENDENT URATE HYDROXYLASE"/>
    <property type="match status" value="1"/>
</dbReference>
<dbReference type="OrthoDB" id="9778740at2"/>
<dbReference type="PRINTS" id="PR00368">
    <property type="entry name" value="FADPNR"/>
</dbReference>
<dbReference type="PANTHER" id="PTHR43539">
    <property type="entry name" value="FLAVIN-BINDING MONOOXYGENASE-LIKE PROTEIN (AFU_ORTHOLOGUE AFUA_4G09220)"/>
    <property type="match status" value="1"/>
</dbReference>
<dbReference type="Gene3D" id="3.50.50.60">
    <property type="entry name" value="FAD/NAD(P)-binding domain"/>
    <property type="match status" value="1"/>
</dbReference>
<protein>
    <submittedName>
        <fullName evidence="4">Lysine N(6)-hydroxylase/L-ornithine N(5)-oxygenase family protein</fullName>
    </submittedName>
</protein>
<organism evidence="4 5">
    <name type="scientific">Streptomyces kaniharaensis</name>
    <dbReference type="NCBI Taxonomy" id="212423"/>
    <lineage>
        <taxon>Bacteria</taxon>
        <taxon>Bacillati</taxon>
        <taxon>Actinomycetota</taxon>
        <taxon>Actinomycetes</taxon>
        <taxon>Kitasatosporales</taxon>
        <taxon>Streptomycetaceae</taxon>
        <taxon>Streptomyces</taxon>
    </lineage>
</organism>
<dbReference type="EMBL" id="WBOF01000001">
    <property type="protein sequence ID" value="MQS15212.1"/>
    <property type="molecule type" value="Genomic_DNA"/>
</dbReference>
<dbReference type="GO" id="GO:0050660">
    <property type="term" value="F:flavin adenine dinucleotide binding"/>
    <property type="evidence" value="ECO:0007669"/>
    <property type="project" value="TreeGrafter"/>
</dbReference>
<dbReference type="Proteomes" id="UP000450000">
    <property type="component" value="Unassembled WGS sequence"/>
</dbReference>
<reference evidence="4 5" key="1">
    <citation type="submission" date="2019-09" db="EMBL/GenBank/DDBJ databases">
        <title>Genome Sequences of Streptomyces kaniharaensis ATCC 21070.</title>
        <authorList>
            <person name="Zhu W."/>
            <person name="De Crecy-Lagard V."/>
            <person name="Richards N.G."/>
        </authorList>
    </citation>
    <scope>NUCLEOTIDE SEQUENCE [LARGE SCALE GENOMIC DNA]</scope>
    <source>
        <strain evidence="4 5">SF-557</strain>
    </source>
</reference>
<dbReference type="PRINTS" id="PR00469">
    <property type="entry name" value="PNDRDTASEII"/>
</dbReference>
<comment type="caution">
    <text evidence="4">The sequence shown here is derived from an EMBL/GenBank/DDBJ whole genome shotgun (WGS) entry which is preliminary data.</text>
</comment>
<name>A0A6N7KU88_9ACTN</name>
<evidence type="ECO:0000256" key="1">
    <source>
        <dbReference type="ARBA" id="ARBA00023002"/>
    </source>
</evidence>
<dbReference type="SUPFAM" id="SSF51905">
    <property type="entry name" value="FAD/NAD(P)-binding domain"/>
    <property type="match status" value="1"/>
</dbReference>
<evidence type="ECO:0000256" key="2">
    <source>
        <dbReference type="SAM" id="MobiDB-lite"/>
    </source>
</evidence>
<dbReference type="AlphaFoldDB" id="A0A6N7KU88"/>
<feature type="region of interest" description="Disordered" evidence="2">
    <location>
        <begin position="400"/>
        <end position="420"/>
    </location>
</feature>
<sequence>MTASTEVPVAIVGAGPYGLSVAAHLRAADVPVRILGQPMGSWRARMPAGMFLKSTPRASSISDPAGRHGLNDFRATEGLPWVGDRYAIPLDEFIRYGEWFQRRCVPEVERAAVVRIEPNSHGFRLRLDTGERFTARAVVVASGFPPYATIPAELRPLLEAGLVSHTSDHADLATFAGRRVAVIGAGQSALESATLMHEADADVILIARTDRLIFGTPPTTDWDRDRPWPVRLAKPATPLGPGWSFAAFSNATGAFRHLPDRTRARLVRTVLGPSGGWWLRERMEDRFPVLTGHEAVSAVEADGRVRLRLRGPTGALEVDHVLAATGYRVDIDRLDILDAGLRRSVARRNAGAPRLTSGFESSVPGLYFTGLSAADTFGPLMRFVCGTGFAARRISRSIASAQRRSPSARPAPVPHITTSR</sequence>
<proteinExistence type="predicted"/>
<keyword evidence="1" id="KW-0560">Oxidoreductase</keyword>
<evidence type="ECO:0000313" key="4">
    <source>
        <dbReference type="EMBL" id="MQS15212.1"/>
    </source>
</evidence>
<dbReference type="InterPro" id="IPR036188">
    <property type="entry name" value="FAD/NAD-bd_sf"/>
</dbReference>
<accession>A0A6N7KU88</accession>
<evidence type="ECO:0000259" key="3">
    <source>
        <dbReference type="Pfam" id="PF07992"/>
    </source>
</evidence>
<gene>
    <name evidence="4" type="ORF">F7Q99_23825</name>
</gene>
<dbReference type="InterPro" id="IPR023753">
    <property type="entry name" value="FAD/NAD-binding_dom"/>
</dbReference>
<keyword evidence="5" id="KW-1185">Reference proteome</keyword>
<dbReference type="GO" id="GO:0004497">
    <property type="term" value="F:monooxygenase activity"/>
    <property type="evidence" value="ECO:0007669"/>
    <property type="project" value="TreeGrafter"/>
</dbReference>